<organism evidence="1 2">
    <name type="scientific">Noviherbaspirillum suwonense</name>
    <dbReference type="NCBI Taxonomy" id="1224511"/>
    <lineage>
        <taxon>Bacteria</taxon>
        <taxon>Pseudomonadati</taxon>
        <taxon>Pseudomonadota</taxon>
        <taxon>Betaproteobacteria</taxon>
        <taxon>Burkholderiales</taxon>
        <taxon>Oxalobacteraceae</taxon>
        <taxon>Noviherbaspirillum</taxon>
    </lineage>
</organism>
<keyword evidence="2" id="KW-1185">Reference proteome</keyword>
<dbReference type="Proteomes" id="UP001158049">
    <property type="component" value="Unassembled WGS sequence"/>
</dbReference>
<dbReference type="EMBL" id="FXUL01000021">
    <property type="protein sequence ID" value="SMP74557.1"/>
    <property type="molecule type" value="Genomic_DNA"/>
</dbReference>
<reference evidence="1 2" key="1">
    <citation type="submission" date="2017-05" db="EMBL/GenBank/DDBJ databases">
        <authorList>
            <person name="Varghese N."/>
            <person name="Submissions S."/>
        </authorList>
    </citation>
    <scope>NUCLEOTIDE SEQUENCE [LARGE SCALE GENOMIC DNA]</scope>
    <source>
        <strain evidence="1 2">DSM 26001</strain>
    </source>
</reference>
<proteinExistence type="predicted"/>
<gene>
    <name evidence="1" type="ORF">SAMN06295970_12110</name>
</gene>
<evidence type="ECO:0000313" key="1">
    <source>
        <dbReference type="EMBL" id="SMP74557.1"/>
    </source>
</evidence>
<protein>
    <submittedName>
        <fullName evidence="1">Uncharacterized protein</fullName>
    </submittedName>
</protein>
<name>A0ABY1QN38_9BURK</name>
<accession>A0ABY1QN38</accession>
<evidence type="ECO:0000313" key="2">
    <source>
        <dbReference type="Proteomes" id="UP001158049"/>
    </source>
</evidence>
<comment type="caution">
    <text evidence="1">The sequence shown here is derived from an EMBL/GenBank/DDBJ whole genome shotgun (WGS) entry which is preliminary data.</text>
</comment>
<sequence>MTDYNIDNDFDEQWQMPPAQTEELPVGLIEDQI</sequence>